<dbReference type="Proteomes" id="UP001249851">
    <property type="component" value="Unassembled WGS sequence"/>
</dbReference>
<reference evidence="1" key="1">
    <citation type="journal article" date="2023" name="G3 (Bethesda)">
        <title>Whole genome assembly and annotation of the endangered Caribbean coral Acropora cervicornis.</title>
        <authorList>
            <person name="Selwyn J.D."/>
            <person name="Vollmer S.V."/>
        </authorList>
    </citation>
    <scope>NUCLEOTIDE SEQUENCE</scope>
    <source>
        <strain evidence="1">K2</strain>
    </source>
</reference>
<reference evidence="1" key="2">
    <citation type="journal article" date="2023" name="Science">
        <title>Genomic signatures of disease resistance in endangered staghorn corals.</title>
        <authorList>
            <person name="Vollmer S.V."/>
            <person name="Selwyn J.D."/>
            <person name="Despard B.A."/>
            <person name="Roesel C.L."/>
        </authorList>
    </citation>
    <scope>NUCLEOTIDE SEQUENCE</scope>
    <source>
        <strain evidence="1">K2</strain>
    </source>
</reference>
<evidence type="ECO:0000313" key="2">
    <source>
        <dbReference type="Proteomes" id="UP001249851"/>
    </source>
</evidence>
<dbReference type="AlphaFoldDB" id="A0AAD9QNW4"/>
<proteinExistence type="predicted"/>
<gene>
    <name evidence="1" type="ORF">P5673_011844</name>
</gene>
<comment type="caution">
    <text evidence="1">The sequence shown here is derived from an EMBL/GenBank/DDBJ whole genome shotgun (WGS) entry which is preliminary data.</text>
</comment>
<evidence type="ECO:0000313" key="1">
    <source>
        <dbReference type="EMBL" id="KAK2564415.1"/>
    </source>
</evidence>
<protein>
    <submittedName>
        <fullName evidence="1">Uncharacterized protein</fullName>
    </submittedName>
</protein>
<dbReference type="EMBL" id="JARQWQ010000022">
    <property type="protein sequence ID" value="KAK2564415.1"/>
    <property type="molecule type" value="Genomic_DNA"/>
</dbReference>
<sequence length="271" mass="30708">MIAPFGDFKIREGLHFSAGKLSSNMTDIESVFDTEKDLPDFLFSVLDRTDDLIGESETSNDDSQSHLLVLDRIVSLLTSVALTYNAELDQLVLDYLNRHGLTIGGTYLAGFLKSIGLIMRVQRRRVRESLTRTVAFCSSDVPRDWVEQRVKSLTQNASPWSMPRLIIREQILVNLYLFLHLPVKSLSIKSRHLGFLSFCHSSLRFTFLSITKLHTLASEYNRQFRSERHPAGSLDGSCECLKSCLIQLLSSGMFANPYTSYQSTWYGDHVG</sequence>
<keyword evidence="2" id="KW-1185">Reference proteome</keyword>
<organism evidence="1 2">
    <name type="scientific">Acropora cervicornis</name>
    <name type="common">Staghorn coral</name>
    <dbReference type="NCBI Taxonomy" id="6130"/>
    <lineage>
        <taxon>Eukaryota</taxon>
        <taxon>Metazoa</taxon>
        <taxon>Cnidaria</taxon>
        <taxon>Anthozoa</taxon>
        <taxon>Hexacorallia</taxon>
        <taxon>Scleractinia</taxon>
        <taxon>Astrocoeniina</taxon>
        <taxon>Acroporidae</taxon>
        <taxon>Acropora</taxon>
    </lineage>
</organism>
<name>A0AAD9QNW4_ACRCE</name>
<accession>A0AAD9QNW4</accession>